<dbReference type="NCBIfam" id="NF008823">
    <property type="entry name" value="PRK11873.1"/>
    <property type="match status" value="1"/>
</dbReference>
<dbReference type="PANTHER" id="PTHR43675">
    <property type="entry name" value="ARSENITE METHYLTRANSFERASE"/>
    <property type="match status" value="1"/>
</dbReference>
<gene>
    <name evidence="11" type="ORF">SODALDRAFT_326150</name>
</gene>
<keyword evidence="1 11" id="KW-0808">Transferase</keyword>
<reference evidence="11 12" key="1">
    <citation type="journal article" date="2018" name="Mol. Ecol.">
        <title>The obligate alkalophilic soda-lake fungus Sodiomyces alkalinus has shifted to a protein diet.</title>
        <authorList>
            <person name="Grum-Grzhimaylo A.A."/>
            <person name="Falkoski D.L."/>
            <person name="van den Heuvel J."/>
            <person name="Valero-Jimenez C.A."/>
            <person name="Min B."/>
            <person name="Choi I.G."/>
            <person name="Lipzen A."/>
            <person name="Daum C.G."/>
            <person name="Aanen D.K."/>
            <person name="Tsang A."/>
            <person name="Henrissat B."/>
            <person name="Bilanenko E.N."/>
            <person name="de Vries R.P."/>
            <person name="van Kan J.A.L."/>
            <person name="Grigoriev I.V."/>
            <person name="Debets A.J.M."/>
        </authorList>
    </citation>
    <scope>NUCLEOTIDE SEQUENCE [LARGE SCALE GENOMIC DNA]</scope>
    <source>
        <strain evidence="11 12">F11</strain>
    </source>
</reference>
<dbReference type="EC" id="2.1.1.137" evidence="4"/>
<feature type="region of interest" description="Disordered" evidence="9">
    <location>
        <begin position="240"/>
        <end position="286"/>
    </location>
</feature>
<feature type="domain" description="Methyltransferase" evidence="10">
    <location>
        <begin position="66"/>
        <end position="214"/>
    </location>
</feature>
<evidence type="ECO:0000256" key="7">
    <source>
        <dbReference type="ARBA" id="ARBA00047943"/>
    </source>
</evidence>
<dbReference type="CDD" id="cd02440">
    <property type="entry name" value="AdoMet_MTases"/>
    <property type="match status" value="1"/>
</dbReference>
<dbReference type="InterPro" id="IPR026669">
    <property type="entry name" value="Arsenite_MeTrfase-like"/>
</dbReference>
<dbReference type="GO" id="GO:0032259">
    <property type="term" value="P:methylation"/>
    <property type="evidence" value="ECO:0007669"/>
    <property type="project" value="UniProtKB-KW"/>
</dbReference>
<dbReference type="EMBL" id="ML119051">
    <property type="protein sequence ID" value="ROT41982.1"/>
    <property type="molecule type" value="Genomic_DNA"/>
</dbReference>
<keyword evidence="12" id="KW-1185">Reference proteome</keyword>
<evidence type="ECO:0000313" key="11">
    <source>
        <dbReference type="EMBL" id="ROT41982.1"/>
    </source>
</evidence>
<dbReference type="PANTHER" id="PTHR43675:SF8">
    <property type="entry name" value="ARSENITE METHYLTRANSFERASE"/>
    <property type="match status" value="1"/>
</dbReference>
<evidence type="ECO:0000256" key="2">
    <source>
        <dbReference type="ARBA" id="ARBA00022691"/>
    </source>
</evidence>
<dbReference type="GeneID" id="39578577"/>
<evidence type="ECO:0000256" key="8">
    <source>
        <dbReference type="ARBA" id="ARBA00048428"/>
    </source>
</evidence>
<evidence type="ECO:0000313" key="12">
    <source>
        <dbReference type="Proteomes" id="UP000272025"/>
    </source>
</evidence>
<name>A0A3N2Q5F1_SODAK</name>
<evidence type="ECO:0000256" key="4">
    <source>
        <dbReference type="ARBA" id="ARBA00034521"/>
    </source>
</evidence>
<sequence>MDTKKIYSAVTQHYGSLATDATQLSRGYGTSVAQSFGYSEEELSSIPAESNLGLSCGNPLAMASIREGETVVDLGSGGGFDVFLAAKKVGPTGRAIGIDMNKDMLALAEKNKVGAGATNVEFVEGMITDIPLTSGTADVVLSNCVVNLVPEDEKQLVFNEVFRVLKPGGRLAISDILAKKPLSEKLRRCAAAYVGCIAGASLVEQYQTYLREAGFSDVLIKDANADLNVYLDTLPDGTKKAKNGGTSSSNDSTCGAPTPSANQGGCCGSKDIGPSGESEAASESTTAAQADLAKMAAEIGDIDLNEWIGSYKIFAVKPLEG</sequence>
<evidence type="ECO:0000256" key="5">
    <source>
        <dbReference type="ARBA" id="ARBA00034545"/>
    </source>
</evidence>
<evidence type="ECO:0000256" key="9">
    <source>
        <dbReference type="SAM" id="MobiDB-lite"/>
    </source>
</evidence>
<dbReference type="GO" id="GO:0030791">
    <property type="term" value="F:arsenite methyltransferase activity"/>
    <property type="evidence" value="ECO:0007669"/>
    <property type="project" value="UniProtKB-EC"/>
</dbReference>
<evidence type="ECO:0000256" key="6">
    <source>
        <dbReference type="ARBA" id="ARBA00047941"/>
    </source>
</evidence>
<feature type="compositionally biased region" description="Polar residues" evidence="9">
    <location>
        <begin position="244"/>
        <end position="263"/>
    </location>
</feature>
<dbReference type="STRING" id="1314773.A0A3N2Q5F1"/>
<accession>A0A3N2Q5F1</accession>
<dbReference type="Gene3D" id="3.40.50.150">
    <property type="entry name" value="Vaccinia Virus protein VP39"/>
    <property type="match status" value="1"/>
</dbReference>
<comment type="catalytic activity">
    <reaction evidence="7">
        <text>arsenic triglutathione + 2 [thioredoxin]-dithiol + 2 S-adenosyl-L-methionine + H2O = dimethylarsinous acid + 2 [thioredoxin]-disulfide + 3 glutathione + 2 S-adenosyl-L-homocysteine + 2 H(+)</text>
        <dbReference type="Rhea" id="RHEA:69464"/>
        <dbReference type="Rhea" id="RHEA-COMP:10698"/>
        <dbReference type="Rhea" id="RHEA-COMP:10700"/>
        <dbReference type="ChEBI" id="CHEBI:15377"/>
        <dbReference type="ChEBI" id="CHEBI:15378"/>
        <dbReference type="ChEBI" id="CHEBI:23808"/>
        <dbReference type="ChEBI" id="CHEBI:29950"/>
        <dbReference type="ChEBI" id="CHEBI:50058"/>
        <dbReference type="ChEBI" id="CHEBI:57856"/>
        <dbReference type="ChEBI" id="CHEBI:57925"/>
        <dbReference type="ChEBI" id="CHEBI:59789"/>
        <dbReference type="ChEBI" id="CHEBI:183640"/>
        <dbReference type="EC" id="2.1.1.137"/>
    </reaction>
</comment>
<comment type="catalytic activity">
    <reaction evidence="8">
        <text>arsenic triglutathione + 3 [thioredoxin]-dithiol + 3 S-adenosyl-L-methionine = trimethylarsine + 3 [thioredoxin]-disulfide + 3 glutathione + 3 S-adenosyl-L-homocysteine + 3 H(+)</text>
        <dbReference type="Rhea" id="RHEA:69432"/>
        <dbReference type="Rhea" id="RHEA-COMP:10698"/>
        <dbReference type="Rhea" id="RHEA-COMP:10700"/>
        <dbReference type="ChEBI" id="CHEBI:15378"/>
        <dbReference type="ChEBI" id="CHEBI:27130"/>
        <dbReference type="ChEBI" id="CHEBI:29950"/>
        <dbReference type="ChEBI" id="CHEBI:50058"/>
        <dbReference type="ChEBI" id="CHEBI:57856"/>
        <dbReference type="ChEBI" id="CHEBI:57925"/>
        <dbReference type="ChEBI" id="CHEBI:59789"/>
        <dbReference type="ChEBI" id="CHEBI:183640"/>
        <dbReference type="EC" id="2.1.1.137"/>
    </reaction>
</comment>
<protein>
    <recommendedName>
        <fullName evidence="5">Arsenite methyltransferase</fullName>
        <ecNumber evidence="4">2.1.1.137</ecNumber>
    </recommendedName>
</protein>
<comment type="catalytic activity">
    <reaction evidence="6">
        <text>arsenic triglutathione + [thioredoxin]-dithiol + S-adenosyl-L-methionine + 2 H2O = methylarsonous acid + [thioredoxin]-disulfide + 3 glutathione + S-adenosyl-L-homocysteine + H(+)</text>
        <dbReference type="Rhea" id="RHEA:69460"/>
        <dbReference type="Rhea" id="RHEA-COMP:10698"/>
        <dbReference type="Rhea" id="RHEA-COMP:10700"/>
        <dbReference type="ChEBI" id="CHEBI:15377"/>
        <dbReference type="ChEBI" id="CHEBI:15378"/>
        <dbReference type="ChEBI" id="CHEBI:17826"/>
        <dbReference type="ChEBI" id="CHEBI:29950"/>
        <dbReference type="ChEBI" id="CHEBI:50058"/>
        <dbReference type="ChEBI" id="CHEBI:57856"/>
        <dbReference type="ChEBI" id="CHEBI:57925"/>
        <dbReference type="ChEBI" id="CHEBI:59789"/>
        <dbReference type="ChEBI" id="CHEBI:183640"/>
        <dbReference type="EC" id="2.1.1.137"/>
    </reaction>
</comment>
<dbReference type="RefSeq" id="XP_028469788.1">
    <property type="nucleotide sequence ID" value="XM_028610099.1"/>
</dbReference>
<proteinExistence type="inferred from homology"/>
<evidence type="ECO:0000256" key="1">
    <source>
        <dbReference type="ARBA" id="ARBA00022679"/>
    </source>
</evidence>
<dbReference type="OrthoDB" id="66144at2759"/>
<dbReference type="AlphaFoldDB" id="A0A3N2Q5F1"/>
<feature type="compositionally biased region" description="Low complexity" evidence="9">
    <location>
        <begin position="277"/>
        <end position="286"/>
    </location>
</feature>
<keyword evidence="2" id="KW-0949">S-adenosyl-L-methionine</keyword>
<dbReference type="InterPro" id="IPR025714">
    <property type="entry name" value="Methyltranfer_dom"/>
</dbReference>
<comment type="similarity">
    <text evidence="3">Belongs to the methyltransferase superfamily. Arsenite methyltransferase family.</text>
</comment>
<dbReference type="InterPro" id="IPR029063">
    <property type="entry name" value="SAM-dependent_MTases_sf"/>
</dbReference>
<keyword evidence="11" id="KW-0489">Methyltransferase</keyword>
<dbReference type="Pfam" id="PF13847">
    <property type="entry name" value="Methyltransf_31"/>
    <property type="match status" value="1"/>
</dbReference>
<evidence type="ECO:0000259" key="10">
    <source>
        <dbReference type="Pfam" id="PF13847"/>
    </source>
</evidence>
<dbReference type="SUPFAM" id="SSF53335">
    <property type="entry name" value="S-adenosyl-L-methionine-dependent methyltransferases"/>
    <property type="match status" value="1"/>
</dbReference>
<organism evidence="11 12">
    <name type="scientific">Sodiomyces alkalinus (strain CBS 110278 / VKM F-3762 / F11)</name>
    <name type="common">Alkaliphilic filamentous fungus</name>
    <dbReference type="NCBI Taxonomy" id="1314773"/>
    <lineage>
        <taxon>Eukaryota</taxon>
        <taxon>Fungi</taxon>
        <taxon>Dikarya</taxon>
        <taxon>Ascomycota</taxon>
        <taxon>Pezizomycotina</taxon>
        <taxon>Sordariomycetes</taxon>
        <taxon>Hypocreomycetidae</taxon>
        <taxon>Glomerellales</taxon>
        <taxon>Plectosphaerellaceae</taxon>
        <taxon>Sodiomyces</taxon>
    </lineage>
</organism>
<evidence type="ECO:0000256" key="3">
    <source>
        <dbReference type="ARBA" id="ARBA00034487"/>
    </source>
</evidence>
<dbReference type="Proteomes" id="UP000272025">
    <property type="component" value="Unassembled WGS sequence"/>
</dbReference>